<gene>
    <name evidence="1" type="ORF">ACFPN6_16505</name>
</gene>
<evidence type="ECO:0000313" key="2">
    <source>
        <dbReference type="Proteomes" id="UP001596156"/>
    </source>
</evidence>
<protein>
    <submittedName>
        <fullName evidence="1">Uncharacterized protein</fullName>
    </submittedName>
</protein>
<keyword evidence="2" id="KW-1185">Reference proteome</keyword>
<evidence type="ECO:0000313" key="1">
    <source>
        <dbReference type="EMBL" id="MFC5226172.1"/>
    </source>
</evidence>
<reference evidence="2" key="1">
    <citation type="journal article" date="2019" name="Int. J. Syst. Evol. Microbiol.">
        <title>The Global Catalogue of Microorganisms (GCM) 10K type strain sequencing project: providing services to taxonomists for standard genome sequencing and annotation.</title>
        <authorList>
            <consortium name="The Broad Institute Genomics Platform"/>
            <consortium name="The Broad Institute Genome Sequencing Center for Infectious Disease"/>
            <person name="Wu L."/>
            <person name="Ma J."/>
        </authorList>
    </citation>
    <scope>NUCLEOTIDE SEQUENCE [LARGE SCALE GENOMIC DNA]</scope>
    <source>
        <strain evidence="2">CCM 8479</strain>
    </source>
</reference>
<dbReference type="Proteomes" id="UP001596156">
    <property type="component" value="Unassembled WGS sequence"/>
</dbReference>
<organism evidence="1 2">
    <name type="scientific">Streptomyces fimbriatus</name>
    <dbReference type="NCBI Taxonomy" id="68197"/>
    <lineage>
        <taxon>Bacteria</taxon>
        <taxon>Bacillati</taxon>
        <taxon>Actinomycetota</taxon>
        <taxon>Actinomycetes</taxon>
        <taxon>Kitasatosporales</taxon>
        <taxon>Streptomycetaceae</taxon>
        <taxon>Streptomyces</taxon>
    </lineage>
</organism>
<comment type="caution">
    <text evidence="1">The sequence shown here is derived from an EMBL/GenBank/DDBJ whole genome shotgun (WGS) entry which is preliminary data.</text>
</comment>
<name>A0ABW0D9S4_STRFI</name>
<accession>A0ABW0D9S4</accession>
<proteinExistence type="predicted"/>
<dbReference type="EMBL" id="JBHSKL010000017">
    <property type="protein sequence ID" value="MFC5226172.1"/>
    <property type="molecule type" value="Genomic_DNA"/>
</dbReference>
<sequence length="223" mass="24510">MWGRRRARREQEDENLEAVEQTLGSTDGTHEALEELVTATVKEVEAVQALLGGRDGVPVDAIRRQLEPAVSTLGDLQDVARQYLENRERAVAELSNGIDAALPWLEVLVEQAKGMAEAGEELAGMAESLAFLRERTERLRGDLVPLRERVHAAVRAAQGELQAAQGAGGWYGWQADLAALGDRLTALEEGRVIPTSEHKVSDHYRDLERDVAALRDTMAQAVR</sequence>
<dbReference type="RefSeq" id="WP_344644821.1">
    <property type="nucleotide sequence ID" value="NZ_BAAASS010000010.1"/>
</dbReference>